<protein>
    <submittedName>
        <fullName evidence="1">DNA/RNA nuclease SfsA</fullName>
    </submittedName>
</protein>
<proteinExistence type="predicted"/>
<reference evidence="1" key="1">
    <citation type="journal article" date="2021" name="PeerJ">
        <title>Extensive microbial diversity within the chicken gut microbiome revealed by metagenomics and culture.</title>
        <authorList>
            <person name="Gilroy R."/>
            <person name="Ravi A."/>
            <person name="Getino M."/>
            <person name="Pursley I."/>
            <person name="Horton D.L."/>
            <person name="Alikhan N.F."/>
            <person name="Baker D."/>
            <person name="Gharbi K."/>
            <person name="Hall N."/>
            <person name="Watson M."/>
            <person name="Adriaenssens E.M."/>
            <person name="Foster-Nyarko E."/>
            <person name="Jarju S."/>
            <person name="Secka A."/>
            <person name="Antonio M."/>
            <person name="Oren A."/>
            <person name="Chaudhuri R.R."/>
            <person name="La Ragione R."/>
            <person name="Hildebrand F."/>
            <person name="Pallen M.J."/>
        </authorList>
    </citation>
    <scope>NUCLEOTIDE SEQUENCE</scope>
    <source>
        <strain evidence="1">ChiSxjej6B18-287</strain>
    </source>
</reference>
<accession>A0A9D2SJB9</accession>
<evidence type="ECO:0000313" key="2">
    <source>
        <dbReference type="Proteomes" id="UP000823893"/>
    </source>
</evidence>
<dbReference type="Gene3D" id="2.40.50.580">
    <property type="match status" value="1"/>
</dbReference>
<evidence type="ECO:0000313" key="1">
    <source>
        <dbReference type="EMBL" id="HJC09329.1"/>
    </source>
</evidence>
<dbReference type="EMBL" id="DWWV01000012">
    <property type="protein sequence ID" value="HJC09329.1"/>
    <property type="molecule type" value="Genomic_DNA"/>
</dbReference>
<dbReference type="AlphaFoldDB" id="A0A9D2SJB9"/>
<feature type="non-terminal residue" evidence="1">
    <location>
        <position position="30"/>
    </location>
</feature>
<comment type="caution">
    <text evidence="1">The sequence shown here is derived from an EMBL/GenBank/DDBJ whole genome shotgun (WGS) entry which is preliminary data.</text>
</comment>
<reference evidence="1" key="2">
    <citation type="submission" date="2021-04" db="EMBL/GenBank/DDBJ databases">
        <authorList>
            <person name="Gilroy R."/>
        </authorList>
    </citation>
    <scope>NUCLEOTIDE SEQUENCE</scope>
    <source>
        <strain evidence="1">ChiSxjej6B18-287</strain>
    </source>
</reference>
<gene>
    <name evidence="1" type="ORF">H9935_00720</name>
</gene>
<organism evidence="1 2">
    <name type="scientific">Candidatus Blautia merdigallinarum</name>
    <dbReference type="NCBI Taxonomy" id="2838495"/>
    <lineage>
        <taxon>Bacteria</taxon>
        <taxon>Bacillati</taxon>
        <taxon>Bacillota</taxon>
        <taxon>Clostridia</taxon>
        <taxon>Lachnospirales</taxon>
        <taxon>Lachnospiraceae</taxon>
        <taxon>Blautia</taxon>
    </lineage>
</organism>
<name>A0A9D2SJB9_9FIRM</name>
<dbReference type="Proteomes" id="UP000823893">
    <property type="component" value="Unassembled WGS sequence"/>
</dbReference>
<sequence>MRYGNIETGIFIKRPNRFIAHVEIQGKEEI</sequence>